<dbReference type="Gene3D" id="3.50.50.60">
    <property type="entry name" value="FAD/NAD(P)-binding domain"/>
    <property type="match status" value="1"/>
</dbReference>
<sequence>MYDPLQQSVIPRDHERGVHSYWAAHTVLPPVAEHALPDRTDVVVIGAGYTGLNAAITLARDYQREVVLIDAGAIGAGCSSRNAGFLLPGTGRLGFADYQRKFGADVAQAVQNEFAASLAHVDAAVDSASVSCDLIPSRYLRLAHSAKMGRSLQAQQALYQPTLLDAEWVSPSELQETIPGISWSHGALAITPARSVNPRALVGVYLEQAQTAGVLCVPHHPVIDWQTSGSPNSRGDNAPHRIVTEQGAIRCNQVLICANGYLSKQPFAALSQRHFPVLSSILVTRPLTAAEQAENGLRSTDMMMDTRTLKYYYRLLPDGRLLFGGRGAVSGSESTHPRHRARLERALAQTFPRLRQLTTDFYWSGWVSVSFDAMPRVYSPSSGVFTSMGYCGAGVAFASLAGKRLAQKAAGDKLPELPFYHGELPRFPFPSLRRAALRAMYAWSALR</sequence>
<dbReference type="PANTHER" id="PTHR13847">
    <property type="entry name" value="SARCOSINE DEHYDROGENASE-RELATED"/>
    <property type="match status" value="1"/>
</dbReference>
<dbReference type="RefSeq" id="WP_126776847.1">
    <property type="nucleotide sequence ID" value="NZ_PIPM01000005.1"/>
</dbReference>
<dbReference type="Gene3D" id="3.30.9.10">
    <property type="entry name" value="D-Amino Acid Oxidase, subunit A, domain 2"/>
    <property type="match status" value="1"/>
</dbReference>
<dbReference type="PANTHER" id="PTHR13847:SF281">
    <property type="entry name" value="FAD DEPENDENT OXIDOREDUCTASE DOMAIN-CONTAINING PROTEIN"/>
    <property type="match status" value="1"/>
</dbReference>
<comment type="caution">
    <text evidence="3">The sequence shown here is derived from an EMBL/GenBank/DDBJ whole genome shotgun (WGS) entry which is preliminary data.</text>
</comment>
<protein>
    <recommendedName>
        <fullName evidence="2">FAD dependent oxidoreductase domain-containing protein</fullName>
    </recommendedName>
</protein>
<evidence type="ECO:0000256" key="1">
    <source>
        <dbReference type="ARBA" id="ARBA00023002"/>
    </source>
</evidence>
<dbReference type="AlphaFoldDB" id="A0A432WIJ4"/>
<dbReference type="OrthoDB" id="311718at2"/>
<dbReference type="Proteomes" id="UP000288405">
    <property type="component" value="Unassembled WGS sequence"/>
</dbReference>
<dbReference type="InterPro" id="IPR036188">
    <property type="entry name" value="FAD/NAD-bd_sf"/>
</dbReference>
<reference evidence="3 4" key="1">
    <citation type="journal article" date="2011" name="Front. Microbiol.">
        <title>Genomic signatures of strain selection and enhancement in Bacillus atrophaeus var. globigii, a historical biowarfare simulant.</title>
        <authorList>
            <person name="Gibbons H.S."/>
            <person name="Broomall S.M."/>
            <person name="McNew L.A."/>
            <person name="Daligault H."/>
            <person name="Chapman C."/>
            <person name="Bruce D."/>
            <person name="Karavis M."/>
            <person name="Krepps M."/>
            <person name="McGregor P.A."/>
            <person name="Hong C."/>
            <person name="Park K.H."/>
            <person name="Akmal A."/>
            <person name="Feldman A."/>
            <person name="Lin J.S."/>
            <person name="Chang W.E."/>
            <person name="Higgs B.W."/>
            <person name="Demirev P."/>
            <person name="Lindquist J."/>
            <person name="Liem A."/>
            <person name="Fochler E."/>
            <person name="Read T.D."/>
            <person name="Tapia R."/>
            <person name="Johnson S."/>
            <person name="Bishop-Lilly K.A."/>
            <person name="Detter C."/>
            <person name="Han C."/>
            <person name="Sozhamannan S."/>
            <person name="Rosenzweig C.N."/>
            <person name="Skowronski E.W."/>
        </authorList>
    </citation>
    <scope>NUCLEOTIDE SEQUENCE [LARGE SCALE GENOMIC DNA]</scope>
    <source>
        <strain evidence="3 4">GYP-17</strain>
    </source>
</reference>
<feature type="domain" description="FAD dependent oxidoreductase" evidence="2">
    <location>
        <begin position="41"/>
        <end position="407"/>
    </location>
</feature>
<evidence type="ECO:0000313" key="4">
    <source>
        <dbReference type="Proteomes" id="UP000288405"/>
    </source>
</evidence>
<name>A0A432WIJ4_9GAMM</name>
<dbReference type="SUPFAM" id="SSF51905">
    <property type="entry name" value="FAD/NAD(P)-binding domain"/>
    <property type="match status" value="1"/>
</dbReference>
<keyword evidence="1" id="KW-0560">Oxidoreductase</keyword>
<dbReference type="EMBL" id="PIPM01000005">
    <property type="protein sequence ID" value="RUO33537.1"/>
    <property type="molecule type" value="Genomic_DNA"/>
</dbReference>
<proteinExistence type="predicted"/>
<dbReference type="GO" id="GO:0016491">
    <property type="term" value="F:oxidoreductase activity"/>
    <property type="evidence" value="ECO:0007669"/>
    <property type="project" value="UniProtKB-KW"/>
</dbReference>
<evidence type="ECO:0000259" key="2">
    <source>
        <dbReference type="Pfam" id="PF01266"/>
    </source>
</evidence>
<gene>
    <name evidence="3" type="ORF">CWE11_06765</name>
</gene>
<dbReference type="Pfam" id="PF01266">
    <property type="entry name" value="DAO"/>
    <property type="match status" value="1"/>
</dbReference>
<keyword evidence="4" id="KW-1185">Reference proteome</keyword>
<organism evidence="3 4">
    <name type="scientific">Aliidiomarina sanyensis</name>
    <dbReference type="NCBI Taxonomy" id="1249555"/>
    <lineage>
        <taxon>Bacteria</taxon>
        <taxon>Pseudomonadati</taxon>
        <taxon>Pseudomonadota</taxon>
        <taxon>Gammaproteobacteria</taxon>
        <taxon>Alteromonadales</taxon>
        <taxon>Idiomarinaceae</taxon>
        <taxon>Aliidiomarina</taxon>
    </lineage>
</organism>
<dbReference type="InterPro" id="IPR006076">
    <property type="entry name" value="FAD-dep_OxRdtase"/>
</dbReference>
<evidence type="ECO:0000313" key="3">
    <source>
        <dbReference type="EMBL" id="RUO33537.1"/>
    </source>
</evidence>
<accession>A0A432WIJ4</accession>
<dbReference type="GO" id="GO:0005737">
    <property type="term" value="C:cytoplasm"/>
    <property type="evidence" value="ECO:0007669"/>
    <property type="project" value="TreeGrafter"/>
</dbReference>